<comment type="caution">
    <text evidence="2">The sequence shown here is derived from an EMBL/GenBank/DDBJ whole genome shotgun (WGS) entry which is preliminary data.</text>
</comment>
<feature type="transmembrane region" description="Helical" evidence="1">
    <location>
        <begin position="32"/>
        <end position="50"/>
    </location>
</feature>
<name>A0ABS8FSD0_9FIRM</name>
<protein>
    <submittedName>
        <fullName evidence="2">YedE-related selenium metabolism membrane protein</fullName>
    </submittedName>
</protein>
<accession>A0ABS8FSD0</accession>
<dbReference type="RefSeq" id="WP_227706063.1">
    <property type="nucleotide sequence ID" value="NZ_JAJEQX010000001.1"/>
</dbReference>
<evidence type="ECO:0000256" key="1">
    <source>
        <dbReference type="SAM" id="Phobius"/>
    </source>
</evidence>
<feature type="transmembrane region" description="Helical" evidence="1">
    <location>
        <begin position="212"/>
        <end position="228"/>
    </location>
</feature>
<keyword evidence="3" id="KW-1185">Reference proteome</keyword>
<dbReference type="Pfam" id="PF04143">
    <property type="entry name" value="Sulf_transp"/>
    <property type="match status" value="2"/>
</dbReference>
<sequence length="387" mass="40463">MQEVKGKGPCRFPDRKQQEGIIMNLTDSKKKLALSGVVCGLVAACLAYFGNPANMAFCIACFIRDTAGALGLHQTETVQYARPEIIGLVLGAFLISAATKEYRSMAGSSPMTRFVLGMILAIGSLVFLGCPLRMIIRMSAGDLNAWVALIGFILGVGTGVIALKKGFSLGRAHMTNRASGGVLPVLMLGILVIALATTLLKSSQSGPGSMHAPIFLSLAGGLIFGVFAQKSRMCFAGSIRDVILMRNFDLLTIIGGFFVVMLIFNAATGRFIPAFDTPGIIAHSQHLWNILGMYAVGFAAVLAGGCPLRQLILAGQGSSDSAVTVLGMFIGAAMAHNFGLAASATALNAETQEVTAGAVPPAGQVAVVICIIVCFVIAFTNRRSEGR</sequence>
<dbReference type="Proteomes" id="UP001198151">
    <property type="component" value="Unassembled WGS sequence"/>
</dbReference>
<gene>
    <name evidence="2" type="ORF">LKD70_00260</name>
</gene>
<feature type="transmembrane region" description="Helical" evidence="1">
    <location>
        <begin position="287"/>
        <end position="308"/>
    </location>
</feature>
<feature type="transmembrane region" description="Helical" evidence="1">
    <location>
        <begin position="183"/>
        <end position="200"/>
    </location>
</feature>
<dbReference type="InterPro" id="IPR026366">
    <property type="entry name" value="Seleno_YedE"/>
</dbReference>
<feature type="transmembrane region" description="Helical" evidence="1">
    <location>
        <begin position="320"/>
        <end position="342"/>
    </location>
</feature>
<reference evidence="2 3" key="1">
    <citation type="submission" date="2021-10" db="EMBL/GenBank/DDBJ databases">
        <title>Anaerobic single-cell dispensing facilitates the cultivation of human gut bacteria.</title>
        <authorList>
            <person name="Afrizal A."/>
        </authorList>
    </citation>
    <scope>NUCLEOTIDE SEQUENCE [LARGE SCALE GENOMIC DNA]</scope>
    <source>
        <strain evidence="2 3">CLA-AA-H200</strain>
    </source>
</reference>
<feature type="transmembrane region" description="Helical" evidence="1">
    <location>
        <begin position="362"/>
        <end position="380"/>
    </location>
</feature>
<keyword evidence="1" id="KW-0472">Membrane</keyword>
<proteinExistence type="predicted"/>
<feature type="transmembrane region" description="Helical" evidence="1">
    <location>
        <begin position="248"/>
        <end position="267"/>
    </location>
</feature>
<keyword evidence="1" id="KW-1133">Transmembrane helix</keyword>
<dbReference type="InterPro" id="IPR007272">
    <property type="entry name" value="Sulf_transp_TsuA/YedE"/>
</dbReference>
<dbReference type="EMBL" id="JAJEQX010000001">
    <property type="protein sequence ID" value="MCC2252886.1"/>
    <property type="molecule type" value="Genomic_DNA"/>
</dbReference>
<feature type="transmembrane region" description="Helical" evidence="1">
    <location>
        <begin position="143"/>
        <end position="163"/>
    </location>
</feature>
<dbReference type="NCBIfam" id="TIGR04112">
    <property type="entry name" value="seleno_YedE"/>
    <property type="match status" value="1"/>
</dbReference>
<keyword evidence="1" id="KW-0812">Transmembrane</keyword>
<organism evidence="2 3">
    <name type="scientific">Ruminococcus turbiniformis</name>
    <dbReference type="NCBI Taxonomy" id="2881258"/>
    <lineage>
        <taxon>Bacteria</taxon>
        <taxon>Bacillati</taxon>
        <taxon>Bacillota</taxon>
        <taxon>Clostridia</taxon>
        <taxon>Eubacteriales</taxon>
        <taxon>Oscillospiraceae</taxon>
        <taxon>Ruminococcus</taxon>
    </lineage>
</organism>
<evidence type="ECO:0000313" key="2">
    <source>
        <dbReference type="EMBL" id="MCC2252886.1"/>
    </source>
</evidence>
<feature type="transmembrane region" description="Helical" evidence="1">
    <location>
        <begin position="114"/>
        <end position="136"/>
    </location>
</feature>
<evidence type="ECO:0000313" key="3">
    <source>
        <dbReference type="Proteomes" id="UP001198151"/>
    </source>
</evidence>